<protein>
    <submittedName>
        <fullName evidence="1">Uncharacterized protein</fullName>
    </submittedName>
</protein>
<gene>
    <name evidence="1" type="ORF">UFOVP868_4</name>
</gene>
<organism evidence="1">
    <name type="scientific">uncultured Caudovirales phage</name>
    <dbReference type="NCBI Taxonomy" id="2100421"/>
    <lineage>
        <taxon>Viruses</taxon>
        <taxon>Duplodnaviria</taxon>
        <taxon>Heunggongvirae</taxon>
        <taxon>Uroviricota</taxon>
        <taxon>Caudoviricetes</taxon>
        <taxon>Peduoviridae</taxon>
        <taxon>Maltschvirus</taxon>
        <taxon>Maltschvirus maltsch</taxon>
    </lineage>
</organism>
<sequence length="88" mass="9645">MTTLTLPTVHLNGTSRDGLLEGYMAAMDALRLAMKALQAAAPHGRDYYVQAGDTFCMAQNQHFTRLARLRDTLDELNTLAEHVAGITP</sequence>
<accession>A0A6J5PBA8</accession>
<name>A0A6J5PBA8_9CAUD</name>
<proteinExistence type="predicted"/>
<reference evidence="1" key="1">
    <citation type="submission" date="2020-04" db="EMBL/GenBank/DDBJ databases">
        <authorList>
            <person name="Chiriac C."/>
            <person name="Salcher M."/>
            <person name="Ghai R."/>
            <person name="Kavagutti S V."/>
        </authorList>
    </citation>
    <scope>NUCLEOTIDE SEQUENCE</scope>
</reference>
<dbReference type="EMBL" id="LR796817">
    <property type="protein sequence ID" value="CAB4167156.1"/>
    <property type="molecule type" value="Genomic_DNA"/>
</dbReference>
<evidence type="ECO:0000313" key="1">
    <source>
        <dbReference type="EMBL" id="CAB4167156.1"/>
    </source>
</evidence>